<dbReference type="GO" id="GO:0006508">
    <property type="term" value="P:proteolysis"/>
    <property type="evidence" value="ECO:0007669"/>
    <property type="project" value="UniProtKB-KW"/>
</dbReference>
<dbReference type="RefSeq" id="YP_010842042.1">
    <property type="nucleotide sequence ID" value="NC_079139.1"/>
</dbReference>
<keyword evidence="3" id="KW-0378">Hydrolase</keyword>
<evidence type="ECO:0000313" key="4">
    <source>
        <dbReference type="Proteomes" id="UP001321479"/>
    </source>
</evidence>
<protein>
    <submittedName>
        <fullName evidence="3">Stomatin family protein/prohibitin-family membrane protease subunit ybbk</fullName>
    </submittedName>
</protein>
<dbReference type="Proteomes" id="UP001321479">
    <property type="component" value="Segment"/>
</dbReference>
<comment type="similarity">
    <text evidence="1">Belongs to the band 7/mec-2 family.</text>
</comment>
<evidence type="ECO:0000313" key="3">
    <source>
        <dbReference type="EMBL" id="BCS83434.1"/>
    </source>
</evidence>
<dbReference type="InterPro" id="IPR001972">
    <property type="entry name" value="Stomatin_HflK_fam"/>
</dbReference>
<dbReference type="Gene3D" id="3.30.479.30">
    <property type="entry name" value="Band 7 domain"/>
    <property type="match status" value="1"/>
</dbReference>
<reference evidence="3 4" key="1">
    <citation type="submission" date="2021-02" db="EMBL/GenBank/DDBJ databases">
        <title>Cotonvirus japonicus, which uses Golgi apparatus of host cells for its virion factory, phylogenetically links tailed tupanvirus and icosahedral mimivirus.</title>
        <authorList>
            <person name="Takahashi H."/>
            <person name="Fukaya S."/>
            <person name="Song C."/>
            <person name="Murata K."/>
            <person name="Takemura M."/>
        </authorList>
    </citation>
    <scope>NUCLEOTIDE SEQUENCE [LARGE SCALE GENOMIC DNA]</scope>
</reference>
<dbReference type="InterPro" id="IPR043202">
    <property type="entry name" value="Band-7_stomatin-like"/>
</dbReference>
<sequence length="314" mass="35019">MSDFPENSDSSEYYTEKTNLLKKSKQKSNNISPINHDMIRDSPNDAEYHEPVFASVLRSIGCFFGYACMPTYGMCGQCYPYKSINKGSKGVIQEFGRFKREIPDGMHYVNPVTEKISEIDMKIKVIDLGKKNVMTSDKLSIQIDSAVYYKIIDVQNALFKIDNVVHAIIELSYATLRNVIGNSTLETCLSKRDTIAELIKTIVKENIDGWGIEIISIQITDIIVPHDIITSLSSTVVAEREAKAKIIIAKGNVESAILMREAADILNSQAAMQVRSLEVIDKIANSANTKIIFLPSDLDLRAKEITGNVSLKEI</sequence>
<feature type="domain" description="Band 7" evidence="2">
    <location>
        <begin position="79"/>
        <end position="236"/>
    </location>
</feature>
<evidence type="ECO:0000259" key="2">
    <source>
        <dbReference type="SMART" id="SM00244"/>
    </source>
</evidence>
<accession>A0ABM7NTD6</accession>
<dbReference type="Pfam" id="PF01145">
    <property type="entry name" value="Band_7"/>
    <property type="match status" value="1"/>
</dbReference>
<keyword evidence="4" id="KW-1185">Reference proteome</keyword>
<dbReference type="PANTHER" id="PTHR10264">
    <property type="entry name" value="BAND 7 PROTEIN-RELATED"/>
    <property type="match status" value="1"/>
</dbReference>
<keyword evidence="3" id="KW-0645">Protease</keyword>
<dbReference type="EMBL" id="AP024483">
    <property type="protein sequence ID" value="BCS83434.1"/>
    <property type="molecule type" value="Genomic_DNA"/>
</dbReference>
<evidence type="ECO:0000256" key="1">
    <source>
        <dbReference type="ARBA" id="ARBA00008164"/>
    </source>
</evidence>
<name>A0ABM7NTD6_9VIRU</name>
<proteinExistence type="inferred from homology"/>
<dbReference type="PANTHER" id="PTHR10264:SF19">
    <property type="entry name" value="AT06885P-RELATED"/>
    <property type="match status" value="1"/>
</dbReference>
<dbReference type="GO" id="GO:0008233">
    <property type="term" value="F:peptidase activity"/>
    <property type="evidence" value="ECO:0007669"/>
    <property type="project" value="UniProtKB-KW"/>
</dbReference>
<dbReference type="InterPro" id="IPR001107">
    <property type="entry name" value="Band_7"/>
</dbReference>
<organism evidence="3 4">
    <name type="scientific">Cotonvirus japonicus</name>
    <dbReference type="NCBI Taxonomy" id="2811091"/>
    <lineage>
        <taxon>Viruses</taxon>
        <taxon>Varidnaviria</taxon>
        <taxon>Bamfordvirae</taxon>
        <taxon>Nucleocytoviricota</taxon>
        <taxon>Megaviricetes</taxon>
        <taxon>Imitervirales</taxon>
        <taxon>Mimiviridae</taxon>
        <taxon>Megamimivirinae</taxon>
        <taxon>Cotonvirus</taxon>
        <taxon>Cotonvirus japonicum</taxon>
    </lineage>
</organism>
<dbReference type="SUPFAM" id="SSF117892">
    <property type="entry name" value="Band 7/SPFH domain"/>
    <property type="match status" value="1"/>
</dbReference>
<dbReference type="PRINTS" id="PR00721">
    <property type="entry name" value="STOMATIN"/>
</dbReference>
<dbReference type="Gene3D" id="6.10.250.2090">
    <property type="match status" value="1"/>
</dbReference>
<dbReference type="InterPro" id="IPR036013">
    <property type="entry name" value="Band_7/SPFH_dom_sf"/>
</dbReference>
<dbReference type="SMART" id="SM00244">
    <property type="entry name" value="PHB"/>
    <property type="match status" value="1"/>
</dbReference>
<dbReference type="GeneID" id="80558639"/>